<accession>A0ABW6KJT1</accession>
<protein>
    <recommendedName>
        <fullName evidence="3">Oxalate:formate antiporter</fullName>
    </recommendedName>
</protein>
<gene>
    <name evidence="1" type="ORF">ACFYKX_20420</name>
</gene>
<dbReference type="Proteomes" id="UP001601059">
    <property type="component" value="Unassembled WGS sequence"/>
</dbReference>
<reference evidence="1 2" key="1">
    <citation type="submission" date="2024-08" db="EMBL/GenBank/DDBJ databases">
        <title>Two novel Cytobacillus novel species.</title>
        <authorList>
            <person name="Liu G."/>
        </authorList>
    </citation>
    <scope>NUCLEOTIDE SEQUENCE [LARGE SCALE GENOMIC DNA]</scope>
    <source>
        <strain evidence="1 2">FJAT-54145</strain>
    </source>
</reference>
<dbReference type="EMBL" id="JBIACK010000012">
    <property type="protein sequence ID" value="MFE8702977.1"/>
    <property type="molecule type" value="Genomic_DNA"/>
</dbReference>
<keyword evidence="2" id="KW-1185">Reference proteome</keyword>
<evidence type="ECO:0000313" key="2">
    <source>
        <dbReference type="Proteomes" id="UP001601059"/>
    </source>
</evidence>
<evidence type="ECO:0008006" key="3">
    <source>
        <dbReference type="Google" id="ProtNLM"/>
    </source>
</evidence>
<evidence type="ECO:0000313" key="1">
    <source>
        <dbReference type="EMBL" id="MFE8702977.1"/>
    </source>
</evidence>
<comment type="caution">
    <text evidence="1">The sequence shown here is derived from an EMBL/GenBank/DDBJ whole genome shotgun (WGS) entry which is preliminary data.</text>
</comment>
<dbReference type="RefSeq" id="WP_389363225.1">
    <property type="nucleotide sequence ID" value="NZ_JBIACK010000012.1"/>
</dbReference>
<organism evidence="1 2">
    <name type="scientific">Cytobacillus spartinae</name>
    <dbReference type="NCBI Taxonomy" id="3299023"/>
    <lineage>
        <taxon>Bacteria</taxon>
        <taxon>Bacillati</taxon>
        <taxon>Bacillota</taxon>
        <taxon>Bacilli</taxon>
        <taxon>Bacillales</taxon>
        <taxon>Bacillaceae</taxon>
        <taxon>Cytobacillus</taxon>
    </lineage>
</organism>
<sequence>MNNNGVRDLIYVYFNENDQYVLSYGIEFAEFASALSDLFNNILLLKHQFDGGDFNIHTLLEYVPNDRLNKLFEEPVYNYGDFCWVDFEEIDGVDELPPQTLAELLYLGHIKDHLKTPFYNHLRNRFVYLAHDDGWWNKVYYRNTMDFYRMLGDVLADKLSDLKPEKNLIGLRKKKAYPSVNKDVLLNLKTLMKEGILLSLKDVEQSRARIEIPIWVIGDFNNMDDMYEEYERIAKQKCDIKIVFDKKTKEWKAYSSL</sequence>
<proteinExistence type="predicted"/>
<name>A0ABW6KJT1_9BACI</name>